<dbReference type="GO" id="GO:0005975">
    <property type="term" value="P:carbohydrate metabolic process"/>
    <property type="evidence" value="ECO:0007669"/>
    <property type="project" value="InterPro"/>
</dbReference>
<proteinExistence type="inferred from homology"/>
<keyword evidence="2" id="KW-0378">Hydrolase</keyword>
<dbReference type="InterPro" id="IPR050288">
    <property type="entry name" value="Cellulose_deg_GH3"/>
</dbReference>
<dbReference type="Pfam" id="PF00933">
    <property type="entry name" value="Glyco_hydro_3"/>
    <property type="match status" value="1"/>
</dbReference>
<dbReference type="InterPro" id="IPR017853">
    <property type="entry name" value="GH"/>
</dbReference>
<dbReference type="Gene3D" id="3.20.20.300">
    <property type="entry name" value="Glycoside hydrolase, family 3, N-terminal domain"/>
    <property type="match status" value="1"/>
</dbReference>
<dbReference type="InterPro" id="IPR026891">
    <property type="entry name" value="Fn3-like"/>
</dbReference>
<name>A0A6C2UNA6_9BACT</name>
<evidence type="ECO:0000313" key="4">
    <source>
        <dbReference type="EMBL" id="VGO20827.1"/>
    </source>
</evidence>
<accession>A0A6C2UNA6</accession>
<reference evidence="4 5" key="1">
    <citation type="submission" date="2019-04" db="EMBL/GenBank/DDBJ databases">
        <authorList>
            <person name="Van Vliet M D."/>
        </authorList>
    </citation>
    <scope>NUCLEOTIDE SEQUENCE [LARGE SCALE GENOMIC DNA]</scope>
    <source>
        <strain evidence="4 5">F21</strain>
    </source>
</reference>
<dbReference type="SMART" id="SM01217">
    <property type="entry name" value="Fn3_like"/>
    <property type="match status" value="1"/>
</dbReference>
<evidence type="ECO:0000313" key="5">
    <source>
        <dbReference type="Proteomes" id="UP000346198"/>
    </source>
</evidence>
<dbReference type="FunFam" id="2.60.40.10:FF:000495">
    <property type="entry name" value="Periplasmic beta-glucosidase"/>
    <property type="match status" value="1"/>
</dbReference>
<evidence type="ECO:0000256" key="2">
    <source>
        <dbReference type="ARBA" id="ARBA00022801"/>
    </source>
</evidence>
<dbReference type="Gene3D" id="2.60.40.10">
    <property type="entry name" value="Immunoglobulins"/>
    <property type="match status" value="1"/>
</dbReference>
<dbReference type="Pfam" id="PF14310">
    <property type="entry name" value="Fn3-like"/>
    <property type="match status" value="1"/>
</dbReference>
<dbReference type="InterPro" id="IPR002772">
    <property type="entry name" value="Glyco_hydro_3_C"/>
</dbReference>
<dbReference type="Proteomes" id="UP000346198">
    <property type="component" value="Unassembled WGS sequence"/>
</dbReference>
<dbReference type="InterPro" id="IPR036962">
    <property type="entry name" value="Glyco_hydro_3_N_sf"/>
</dbReference>
<dbReference type="RefSeq" id="WP_136062339.1">
    <property type="nucleotide sequence ID" value="NZ_CAAHFH010000002.1"/>
</dbReference>
<dbReference type="Gene3D" id="3.40.50.1700">
    <property type="entry name" value="Glycoside hydrolase family 3 C-terminal domain"/>
    <property type="match status" value="1"/>
</dbReference>
<keyword evidence="5" id="KW-1185">Reference proteome</keyword>
<dbReference type="InterPro" id="IPR001764">
    <property type="entry name" value="Glyco_hydro_3_N"/>
</dbReference>
<dbReference type="PRINTS" id="PR00133">
    <property type="entry name" value="GLHYDRLASE3"/>
</dbReference>
<dbReference type="PANTHER" id="PTHR42715:SF10">
    <property type="entry name" value="BETA-GLUCOSIDASE"/>
    <property type="match status" value="1"/>
</dbReference>
<sequence>MSERHRIGLGVLLATLVGVASGAGEPWRDTSLEPEMRVADLLGRMTTEEKVGLCFGSFVSGGIPRLGVEPLILADGPVGIRLLRDPKKLTSTHKKHQNAGDGEVVTIGADTAARTTALPGGLALAACWDRGLAEEYAAVMGREMRALGKHVLLAPGINMMRDPRGGRNYEYFGEDPYLTAEMAVAYVRGLQKYGVGANLKHFVANECETFRHYTSAKMDERVLREIYNYPFEQGIRRGGAWSLMTGNNLFAGTHVSENYDLLTTLLRDKIGFDGVILTDWRSAYRTEASAKAGLDMSTGFCRYVYGEGNLLRAVNDGVISEQDLDRMAGRVLLLYLRVGLLGDDLPAGGLDTEKNQAVARQVARDSIVLLKNKRALLPVPGLKTVLLCGPAADEVIMGTGSGLVNEGAGNISIKKALLSTLGATAVVHRESVAETTDADLDADLVVFCAHDGVGGEGADLERSTLPGTQAADIRALAARTDKLVVVLQCGTSVDTTDWDDGVDAFAVVWNGGQAFGAAVVDALTGKGDFTGRLPCVFGNPVSDWPVAGSGAEWPAKRVHQGDLPTNNYGKDRPQVHGFDAEYKEGLLCGHRWFIEKGIAQRYPFGFGLSRTTFELLEGTVEPVEEGWSVNVAVKNTGKVSGMCTVQLYVEDLVCSEERPSRELRGFTRVHVEPGQTTHAVMNLRRNNLCFYDVSRDAWKLEAGKFVLHVGTSSEHLPVGMEVDVEHDQWFVAP</sequence>
<dbReference type="InterPro" id="IPR036881">
    <property type="entry name" value="Glyco_hydro_3_C_sf"/>
</dbReference>
<comment type="similarity">
    <text evidence="1">Belongs to the glycosyl hydrolase 3 family.</text>
</comment>
<dbReference type="EMBL" id="CAAHFH010000002">
    <property type="protein sequence ID" value="VGO20827.1"/>
    <property type="molecule type" value="Genomic_DNA"/>
</dbReference>
<dbReference type="PANTHER" id="PTHR42715">
    <property type="entry name" value="BETA-GLUCOSIDASE"/>
    <property type="match status" value="1"/>
</dbReference>
<gene>
    <name evidence="4" type="primary">bglB</name>
    <name evidence="4" type="ORF">SCARR_02894</name>
</gene>
<evidence type="ECO:0000256" key="1">
    <source>
        <dbReference type="ARBA" id="ARBA00005336"/>
    </source>
</evidence>
<evidence type="ECO:0000259" key="3">
    <source>
        <dbReference type="SMART" id="SM01217"/>
    </source>
</evidence>
<organism evidence="4 5">
    <name type="scientific">Pontiella sulfatireligans</name>
    <dbReference type="NCBI Taxonomy" id="2750658"/>
    <lineage>
        <taxon>Bacteria</taxon>
        <taxon>Pseudomonadati</taxon>
        <taxon>Kiritimatiellota</taxon>
        <taxon>Kiritimatiellia</taxon>
        <taxon>Kiritimatiellales</taxon>
        <taxon>Pontiellaceae</taxon>
        <taxon>Pontiella</taxon>
    </lineage>
</organism>
<dbReference type="InterPro" id="IPR013783">
    <property type="entry name" value="Ig-like_fold"/>
</dbReference>
<dbReference type="SUPFAM" id="SSF52279">
    <property type="entry name" value="Beta-D-glucan exohydrolase, C-terminal domain"/>
    <property type="match status" value="1"/>
</dbReference>
<feature type="domain" description="Fibronectin type III-like" evidence="3">
    <location>
        <begin position="643"/>
        <end position="713"/>
    </location>
</feature>
<protein>
    <submittedName>
        <fullName evidence="4">Thermostable beta-glucosidase B</fullName>
    </submittedName>
</protein>
<dbReference type="Pfam" id="PF01915">
    <property type="entry name" value="Glyco_hydro_3_C"/>
    <property type="match status" value="1"/>
</dbReference>
<dbReference type="SUPFAM" id="SSF51445">
    <property type="entry name" value="(Trans)glycosidases"/>
    <property type="match status" value="1"/>
</dbReference>
<dbReference type="AlphaFoldDB" id="A0A6C2UNA6"/>
<dbReference type="GO" id="GO:0008422">
    <property type="term" value="F:beta-glucosidase activity"/>
    <property type="evidence" value="ECO:0007669"/>
    <property type="project" value="UniProtKB-ARBA"/>
</dbReference>